<dbReference type="EMBL" id="PYFQ01000010">
    <property type="protein sequence ID" value="PSK36952.1"/>
    <property type="molecule type" value="Genomic_DNA"/>
</dbReference>
<name>A0A2P7YM00_9ASCO</name>
<dbReference type="VEuPathDB" id="FungiDB:C7M61_003817"/>
<feature type="compositionally biased region" description="Acidic residues" evidence="1">
    <location>
        <begin position="196"/>
        <end position="224"/>
    </location>
</feature>
<dbReference type="GeneID" id="36567205"/>
<feature type="signal peptide" evidence="2">
    <location>
        <begin position="1"/>
        <end position="17"/>
    </location>
</feature>
<feature type="region of interest" description="Disordered" evidence="1">
    <location>
        <begin position="152"/>
        <end position="171"/>
    </location>
</feature>
<dbReference type="AlphaFoldDB" id="A0A2P7YM00"/>
<feature type="chain" id="PRO_5015116773" evidence="2">
    <location>
        <begin position="18"/>
        <end position="264"/>
    </location>
</feature>
<evidence type="ECO:0000313" key="4">
    <source>
        <dbReference type="Proteomes" id="UP000241107"/>
    </source>
</evidence>
<protein>
    <submittedName>
        <fullName evidence="3">Uncharacterized protein</fullName>
    </submittedName>
</protein>
<accession>A0A2P7YM00</accession>
<dbReference type="OrthoDB" id="10440573at2759"/>
<gene>
    <name evidence="3" type="ORF">C7M61_003817</name>
</gene>
<comment type="caution">
    <text evidence="3">The sequence shown here is derived from an EMBL/GenBank/DDBJ whole genome shotgun (WGS) entry which is preliminary data.</text>
</comment>
<keyword evidence="2" id="KW-0732">Signal</keyword>
<dbReference type="Proteomes" id="UP000241107">
    <property type="component" value="Unassembled WGS sequence"/>
</dbReference>
<evidence type="ECO:0000256" key="1">
    <source>
        <dbReference type="SAM" id="MobiDB-lite"/>
    </source>
</evidence>
<reference evidence="3 4" key="1">
    <citation type="submission" date="2018-03" db="EMBL/GenBank/DDBJ databases">
        <title>Candida pseudohaemulonii genome assembly and annotation.</title>
        <authorList>
            <person name="Munoz J.F."/>
            <person name="Gade L.G."/>
            <person name="Chow N.A."/>
            <person name="Litvintseva A.P."/>
            <person name="Loparev V.N."/>
            <person name="Cuomo C.A."/>
        </authorList>
    </citation>
    <scope>NUCLEOTIDE SEQUENCE [LARGE SCALE GENOMIC DNA]</scope>
    <source>
        <strain evidence="3 4">B12108</strain>
    </source>
</reference>
<dbReference type="RefSeq" id="XP_024712825.1">
    <property type="nucleotide sequence ID" value="XM_024859151.1"/>
</dbReference>
<proteinExistence type="predicted"/>
<feature type="compositionally biased region" description="Low complexity" evidence="1">
    <location>
        <begin position="176"/>
        <end position="195"/>
    </location>
</feature>
<keyword evidence="4" id="KW-1185">Reference proteome</keyword>
<evidence type="ECO:0000256" key="2">
    <source>
        <dbReference type="SAM" id="SignalP"/>
    </source>
</evidence>
<sequence length="264" mass="28549">MITRSLAFLSSLAIAAANDDVFHHLGTPSFTGAQALEFLEDFNSFQETAGLYEAMGAYTQQIFEAEAQSVWEEYLWETYWYGYESIRQKYPDVAPVTPTDQTFPTELVDFDSDEMEEIEQIFHSELFSSFNQEHLIRRESVRAAVAEANVPVETGEPQETGEPEETAVETGVETGAANETATGTVQTSPTGTAIDTDTEETETTDETTTEETETTDETTAETTDDTTTTGPTAAGNTTTADNAGARPGYYAAGGLAGAVALALF</sequence>
<feature type="compositionally biased region" description="Low complexity" evidence="1">
    <location>
        <begin position="225"/>
        <end position="242"/>
    </location>
</feature>
<organism evidence="3 4">
    <name type="scientific">Candidozyma pseudohaemuli</name>
    <dbReference type="NCBI Taxonomy" id="418784"/>
    <lineage>
        <taxon>Eukaryota</taxon>
        <taxon>Fungi</taxon>
        <taxon>Dikarya</taxon>
        <taxon>Ascomycota</taxon>
        <taxon>Saccharomycotina</taxon>
        <taxon>Pichiomycetes</taxon>
        <taxon>Metschnikowiaceae</taxon>
        <taxon>Candidozyma</taxon>
    </lineage>
</organism>
<feature type="region of interest" description="Disordered" evidence="1">
    <location>
        <begin position="176"/>
        <end position="242"/>
    </location>
</feature>
<evidence type="ECO:0000313" key="3">
    <source>
        <dbReference type="EMBL" id="PSK36952.1"/>
    </source>
</evidence>